<evidence type="ECO:0000256" key="6">
    <source>
        <dbReference type="SAM" id="SignalP"/>
    </source>
</evidence>
<evidence type="ECO:0000256" key="4">
    <source>
        <dbReference type="ARBA" id="ARBA00023136"/>
    </source>
</evidence>
<proteinExistence type="inferred from homology"/>
<feature type="chain" id="PRO_5004849557" description="RagB/SusD domain-containing protein" evidence="6">
    <location>
        <begin position="22"/>
        <end position="540"/>
    </location>
</feature>
<keyword evidence="4" id="KW-0472">Membrane</keyword>
<dbReference type="InterPro" id="IPR012944">
    <property type="entry name" value="SusD_RagB_dom"/>
</dbReference>
<dbReference type="GO" id="GO:0009279">
    <property type="term" value="C:cell outer membrane"/>
    <property type="evidence" value="ECO:0007669"/>
    <property type="project" value="UniProtKB-SubCell"/>
</dbReference>
<dbReference type="EMBL" id="BAIV01000020">
    <property type="protein sequence ID" value="GAE84827.1"/>
    <property type="molecule type" value="Genomic_DNA"/>
</dbReference>
<keyword evidence="9" id="KW-1185">Reference proteome</keyword>
<dbReference type="PROSITE" id="PS51257">
    <property type="entry name" value="PROKAR_LIPOPROTEIN"/>
    <property type="match status" value="1"/>
</dbReference>
<evidence type="ECO:0000256" key="2">
    <source>
        <dbReference type="ARBA" id="ARBA00006275"/>
    </source>
</evidence>
<reference evidence="8 9" key="1">
    <citation type="journal article" date="2014" name="Genome Announc.">
        <title>Draft Genome Sequence of Bacteroides reticulotermitis Strain JCM 10512T, Isolated from the Gut of a Termite.</title>
        <authorList>
            <person name="Yuki M."/>
            <person name="Oshima K."/>
            <person name="Suda W."/>
            <person name="Sakamoto M."/>
            <person name="Iida T."/>
            <person name="Hattori M."/>
            <person name="Ohkuma M."/>
        </authorList>
    </citation>
    <scope>NUCLEOTIDE SEQUENCE [LARGE SCALE GENOMIC DNA]</scope>
    <source>
        <strain evidence="8 9">JCM 10512</strain>
    </source>
</reference>
<dbReference type="AlphaFoldDB" id="W4UVH4"/>
<dbReference type="STRING" id="1445607.JCM10512_3198"/>
<feature type="domain" description="RagB/SusD" evidence="7">
    <location>
        <begin position="361"/>
        <end position="508"/>
    </location>
</feature>
<name>W4UVH4_9BACE</name>
<dbReference type="Proteomes" id="UP000019131">
    <property type="component" value="Unassembled WGS sequence"/>
</dbReference>
<dbReference type="Pfam" id="PF07980">
    <property type="entry name" value="SusD_RagB"/>
    <property type="match status" value="1"/>
</dbReference>
<accession>W4UVH4</accession>
<keyword evidence="5" id="KW-0998">Cell outer membrane</keyword>
<comment type="similarity">
    <text evidence="2">Belongs to the SusD family.</text>
</comment>
<gene>
    <name evidence="8" type="ORF">JCM10512_3198</name>
</gene>
<evidence type="ECO:0000256" key="5">
    <source>
        <dbReference type="ARBA" id="ARBA00023237"/>
    </source>
</evidence>
<feature type="signal peptide" evidence="6">
    <location>
        <begin position="1"/>
        <end position="21"/>
    </location>
</feature>
<evidence type="ECO:0000256" key="1">
    <source>
        <dbReference type="ARBA" id="ARBA00004442"/>
    </source>
</evidence>
<dbReference type="SUPFAM" id="SSF48452">
    <property type="entry name" value="TPR-like"/>
    <property type="match status" value="1"/>
</dbReference>
<organism evidence="8 9">
    <name type="scientific">Bacteroides reticulotermitis JCM 10512</name>
    <dbReference type="NCBI Taxonomy" id="1445607"/>
    <lineage>
        <taxon>Bacteria</taxon>
        <taxon>Pseudomonadati</taxon>
        <taxon>Bacteroidota</taxon>
        <taxon>Bacteroidia</taxon>
        <taxon>Bacteroidales</taxon>
        <taxon>Bacteroidaceae</taxon>
        <taxon>Bacteroides</taxon>
    </lineage>
</organism>
<sequence length="540" mass="61372">MTMKKYIWKCLLLSMVITLGACESFFNVETDNVLDHDDYISQESEMYAGYIGIMTKVQAIGDKAIYLTDTRGELLEPTKNAKSELYSLYNYETDLTGNSYADPAAYYDVIIACNDYLLRIYEYKEKNKTSVNIDHYQALVSCTLRVKAWVYLTLGKVYGEAVWFDDPMREKKDLSQFPLKNLDEIVTSCKELLVNGFDGVNGRLSISWKEWLDPETETSESIYRYWDSMTPEYFALYAELCLWSGEYQKTVDLILSAMNARFAATVNDATPWMRNDKIGGVYGTIWNLLNPAPQETVSAILYDYTQNQTNSLLKHFGSEYPNEYLLAPSTVGRTRFSDTSFNPLGGAAADRREGVTFAKDAAGNYVIQKFRPISKPARANAYQDDVHIYIYRAGELYCMLAEALNNLGRTAEASALINAGINGSFPNGGVSWAGFTDAWTTAWRVGEKNRTYADKGVRGIFGLANRKFTDDQQANDMQILDEMMLEFPCEGKIYPAMIRMAKRYNDYNIIADRVCPKYTNPEDIRAKILAGGYFLHWNLK</sequence>
<keyword evidence="3 6" id="KW-0732">Signal</keyword>
<evidence type="ECO:0000256" key="3">
    <source>
        <dbReference type="ARBA" id="ARBA00022729"/>
    </source>
</evidence>
<evidence type="ECO:0000259" key="7">
    <source>
        <dbReference type="Pfam" id="PF07980"/>
    </source>
</evidence>
<comment type="subcellular location">
    <subcellularLocation>
        <location evidence="1">Cell outer membrane</location>
    </subcellularLocation>
</comment>
<evidence type="ECO:0000313" key="9">
    <source>
        <dbReference type="Proteomes" id="UP000019131"/>
    </source>
</evidence>
<protein>
    <recommendedName>
        <fullName evidence="7">RagB/SusD domain-containing protein</fullName>
    </recommendedName>
</protein>
<dbReference type="Gene3D" id="1.25.40.390">
    <property type="match status" value="1"/>
</dbReference>
<comment type="caution">
    <text evidence="8">The sequence shown here is derived from an EMBL/GenBank/DDBJ whole genome shotgun (WGS) entry which is preliminary data.</text>
</comment>
<evidence type="ECO:0000313" key="8">
    <source>
        <dbReference type="EMBL" id="GAE84827.1"/>
    </source>
</evidence>
<dbReference type="InterPro" id="IPR011990">
    <property type="entry name" value="TPR-like_helical_dom_sf"/>
</dbReference>